<dbReference type="AlphaFoldDB" id="A0A2A4YLI0"/>
<evidence type="ECO:0000313" key="3">
    <source>
        <dbReference type="Proteomes" id="UP000217838"/>
    </source>
</evidence>
<proteinExistence type="predicted"/>
<dbReference type="EMBL" id="NVUU01000011">
    <property type="protein sequence ID" value="PCI95678.1"/>
    <property type="molecule type" value="Genomic_DNA"/>
</dbReference>
<protein>
    <submittedName>
        <fullName evidence="2">Alpha/beta hydrolase</fullName>
    </submittedName>
</protein>
<feature type="domain" description="Peptidase S9 prolyl oligopeptidase catalytic" evidence="1">
    <location>
        <begin position="101"/>
        <end position="214"/>
    </location>
</feature>
<gene>
    <name evidence="2" type="ORF">COB11_01460</name>
</gene>
<accession>A0A2A4YLI0</accession>
<reference evidence="3" key="1">
    <citation type="submission" date="2017-08" db="EMBL/GenBank/DDBJ databases">
        <title>A dynamic microbial community with high functional redundancy inhabits the cold, oxic subseafloor aquifer.</title>
        <authorList>
            <person name="Tully B.J."/>
            <person name="Wheat C.G."/>
            <person name="Glazer B.T."/>
            <person name="Huber J.A."/>
        </authorList>
    </citation>
    <scope>NUCLEOTIDE SEQUENCE [LARGE SCALE GENOMIC DNA]</scope>
</reference>
<dbReference type="InterPro" id="IPR001375">
    <property type="entry name" value="Peptidase_S9_cat"/>
</dbReference>
<evidence type="ECO:0000259" key="1">
    <source>
        <dbReference type="Pfam" id="PF00326"/>
    </source>
</evidence>
<keyword evidence="2" id="KW-0378">Hydrolase</keyword>
<dbReference type="InterPro" id="IPR029058">
    <property type="entry name" value="AB_hydrolase_fold"/>
</dbReference>
<dbReference type="Pfam" id="PF00326">
    <property type="entry name" value="Peptidase_S9"/>
    <property type="match status" value="1"/>
</dbReference>
<evidence type="ECO:0000313" key="2">
    <source>
        <dbReference type="EMBL" id="PCI95678.1"/>
    </source>
</evidence>
<name>A0A2A4YLI0_UNCAE</name>
<dbReference type="GO" id="GO:0006508">
    <property type="term" value="P:proteolysis"/>
    <property type="evidence" value="ECO:0007669"/>
    <property type="project" value="InterPro"/>
</dbReference>
<organism evidence="2 3">
    <name type="scientific">Aerophobetes bacterium</name>
    <dbReference type="NCBI Taxonomy" id="2030807"/>
    <lineage>
        <taxon>Bacteria</taxon>
        <taxon>Candidatus Aerophobota</taxon>
    </lineage>
</organism>
<comment type="caution">
    <text evidence="2">The sequence shown here is derived from an EMBL/GenBank/DDBJ whole genome shotgun (WGS) entry which is preliminary data.</text>
</comment>
<sequence length="252" mass="28671">MHVREFFTEDGFHVSYLGPPLEDGYLPCVFYFALSALDSLTLDPYNQPALELAKDNNLRVFSVSLPGHEPPLLKENAFVYWAENVMNNNDILTPFLHRTCRAIEYLQEKDYIRAETTVVMGLSRGGFIAAHIAAMLPSIDKVIAFAPVTKIEHATDFREIHEHPIVRHLSLSRHMQELCKKKICFYIGNRDERVGTKHCFDFISSLADLKFKLREKKGSYKLNISDSIGFMGHGTSPEVFKEGADYAKSLIL</sequence>
<dbReference type="SUPFAM" id="SSF53474">
    <property type="entry name" value="alpha/beta-Hydrolases"/>
    <property type="match status" value="1"/>
</dbReference>
<dbReference type="Proteomes" id="UP000217838">
    <property type="component" value="Unassembled WGS sequence"/>
</dbReference>
<dbReference type="Gene3D" id="3.40.50.1820">
    <property type="entry name" value="alpha/beta hydrolase"/>
    <property type="match status" value="1"/>
</dbReference>
<dbReference type="GO" id="GO:0008236">
    <property type="term" value="F:serine-type peptidase activity"/>
    <property type="evidence" value="ECO:0007669"/>
    <property type="project" value="InterPro"/>
</dbReference>